<sequence length="173" mass="18120">MCVCVGGALEGRGADTQPGLAGRPRSGATRPTRPHTRLACPGRHGCAVQGAWAAGSWITVGRGGAGEGERGAASLRRQMLCWAAPPHVLVTAWDPLASRRVHLPPPPLHPPSTRSTLGPSRSSTHPSHLSPSFLLPSVSPSLRFTPSLHASLPPPPPPPPPPLPRWVPLLQLL</sequence>
<feature type="compositionally biased region" description="Pro residues" evidence="1">
    <location>
        <begin position="152"/>
        <end position="164"/>
    </location>
</feature>
<comment type="caution">
    <text evidence="2">The sequence shown here is derived from an EMBL/GenBank/DDBJ whole genome shotgun (WGS) entry which is preliminary data.</text>
</comment>
<accession>A0A5B7HY13</accession>
<keyword evidence="3" id="KW-1185">Reference proteome</keyword>
<feature type="region of interest" description="Disordered" evidence="1">
    <location>
        <begin position="104"/>
        <end position="134"/>
    </location>
</feature>
<evidence type="ECO:0000256" key="1">
    <source>
        <dbReference type="SAM" id="MobiDB-lite"/>
    </source>
</evidence>
<dbReference type="Proteomes" id="UP000324222">
    <property type="component" value="Unassembled WGS sequence"/>
</dbReference>
<protein>
    <submittedName>
        <fullName evidence="2">Uncharacterized protein</fullName>
    </submittedName>
</protein>
<proteinExistence type="predicted"/>
<evidence type="ECO:0000313" key="2">
    <source>
        <dbReference type="EMBL" id="MPC77991.1"/>
    </source>
</evidence>
<dbReference type="EMBL" id="VSRR010047279">
    <property type="protein sequence ID" value="MPC77991.1"/>
    <property type="molecule type" value="Genomic_DNA"/>
</dbReference>
<feature type="region of interest" description="Disordered" evidence="1">
    <location>
        <begin position="145"/>
        <end position="164"/>
    </location>
</feature>
<organism evidence="2 3">
    <name type="scientific">Portunus trituberculatus</name>
    <name type="common">Swimming crab</name>
    <name type="synonym">Neptunus trituberculatus</name>
    <dbReference type="NCBI Taxonomy" id="210409"/>
    <lineage>
        <taxon>Eukaryota</taxon>
        <taxon>Metazoa</taxon>
        <taxon>Ecdysozoa</taxon>
        <taxon>Arthropoda</taxon>
        <taxon>Crustacea</taxon>
        <taxon>Multicrustacea</taxon>
        <taxon>Malacostraca</taxon>
        <taxon>Eumalacostraca</taxon>
        <taxon>Eucarida</taxon>
        <taxon>Decapoda</taxon>
        <taxon>Pleocyemata</taxon>
        <taxon>Brachyura</taxon>
        <taxon>Eubrachyura</taxon>
        <taxon>Portunoidea</taxon>
        <taxon>Portunidae</taxon>
        <taxon>Portuninae</taxon>
        <taxon>Portunus</taxon>
    </lineage>
</organism>
<reference evidence="2 3" key="1">
    <citation type="submission" date="2019-05" db="EMBL/GenBank/DDBJ databases">
        <title>Another draft genome of Portunus trituberculatus and its Hox gene families provides insights of decapod evolution.</title>
        <authorList>
            <person name="Jeong J.-H."/>
            <person name="Song I."/>
            <person name="Kim S."/>
            <person name="Choi T."/>
            <person name="Kim D."/>
            <person name="Ryu S."/>
            <person name="Kim W."/>
        </authorList>
    </citation>
    <scope>NUCLEOTIDE SEQUENCE [LARGE SCALE GENOMIC DNA]</scope>
    <source>
        <tissue evidence="2">Muscle</tissue>
    </source>
</reference>
<dbReference type="AlphaFoldDB" id="A0A5B7HY13"/>
<gene>
    <name evidence="2" type="ORF">E2C01_072461</name>
</gene>
<feature type="compositionally biased region" description="Low complexity" evidence="1">
    <location>
        <begin position="119"/>
        <end position="134"/>
    </location>
</feature>
<evidence type="ECO:0000313" key="3">
    <source>
        <dbReference type="Proteomes" id="UP000324222"/>
    </source>
</evidence>
<name>A0A5B7HY13_PORTR</name>
<feature type="region of interest" description="Disordered" evidence="1">
    <location>
        <begin position="13"/>
        <end position="34"/>
    </location>
</feature>